<feature type="binding site" evidence="16">
    <location>
        <position position="76"/>
    </location>
    <ligand>
        <name>Mg(2+)</name>
        <dbReference type="ChEBI" id="CHEBI:18420"/>
        <label>2</label>
        <note>catalytic</note>
    </ligand>
</feature>
<feature type="binding site" evidence="16">
    <location>
        <position position="29"/>
    </location>
    <ligand>
        <name>Mg(2+)</name>
        <dbReference type="ChEBI" id="CHEBI:18420"/>
        <label>1</label>
        <note>catalytic</note>
    </ligand>
</feature>
<dbReference type="PIRSF" id="PIRSF028980">
    <property type="entry name" value="tRNAHis_guanylyltransferase"/>
    <property type="match status" value="1"/>
</dbReference>
<evidence type="ECO:0000256" key="2">
    <source>
        <dbReference type="ARBA" id="ARBA00010113"/>
    </source>
</evidence>
<comment type="catalytic activity">
    <reaction evidence="13 14">
        <text>a 5'-end ribonucleotide-tRNA(His) + GTP + ATP + H2O = a 5'-end phospho-guanosine-ribonucleotide-tRNA(His) + AMP + 2 diphosphate + H(+)</text>
        <dbReference type="Rhea" id="RHEA:54564"/>
        <dbReference type="Rhea" id="RHEA-COMP:14193"/>
        <dbReference type="Rhea" id="RHEA-COMP:14917"/>
        <dbReference type="ChEBI" id="CHEBI:15377"/>
        <dbReference type="ChEBI" id="CHEBI:15378"/>
        <dbReference type="ChEBI" id="CHEBI:30616"/>
        <dbReference type="ChEBI" id="CHEBI:33019"/>
        <dbReference type="ChEBI" id="CHEBI:37565"/>
        <dbReference type="ChEBI" id="CHEBI:138282"/>
        <dbReference type="ChEBI" id="CHEBI:141847"/>
        <dbReference type="ChEBI" id="CHEBI:456215"/>
        <dbReference type="EC" id="2.7.7.79"/>
    </reaction>
</comment>
<evidence type="ECO:0000256" key="10">
    <source>
        <dbReference type="ARBA" id="ARBA00022842"/>
    </source>
</evidence>
<dbReference type="PANTHER" id="PTHR12729">
    <property type="entry name" value="TRNA(HIS) GUANYLYLTRANSFERASE-RELATED"/>
    <property type="match status" value="1"/>
</dbReference>
<keyword evidence="9 14" id="KW-0547">Nucleotide-binding</keyword>
<feature type="binding site" evidence="15">
    <location>
        <begin position="75"/>
        <end position="76"/>
    </location>
    <ligand>
        <name>GTP</name>
        <dbReference type="ChEBI" id="CHEBI:37565"/>
    </ligand>
</feature>
<keyword evidence="6 14" id="KW-0819">tRNA processing</keyword>
<keyword evidence="10 14" id="KW-0460">Magnesium</keyword>
<evidence type="ECO:0000256" key="12">
    <source>
        <dbReference type="ARBA" id="ARBA00032480"/>
    </source>
</evidence>
<keyword evidence="11 14" id="KW-0342">GTP-binding</keyword>
<feature type="binding site" evidence="16">
    <location>
        <position position="76"/>
    </location>
    <ligand>
        <name>Mg(2+)</name>
        <dbReference type="ChEBI" id="CHEBI:18420"/>
        <label>1</label>
        <note>catalytic</note>
    </ligand>
</feature>
<organism evidence="20 21">
    <name type="scientific">Cladophialophora chaetospira</name>
    <dbReference type="NCBI Taxonomy" id="386627"/>
    <lineage>
        <taxon>Eukaryota</taxon>
        <taxon>Fungi</taxon>
        <taxon>Dikarya</taxon>
        <taxon>Ascomycota</taxon>
        <taxon>Pezizomycotina</taxon>
        <taxon>Eurotiomycetes</taxon>
        <taxon>Chaetothyriomycetidae</taxon>
        <taxon>Chaetothyriales</taxon>
        <taxon>Herpotrichiellaceae</taxon>
        <taxon>Cladophialophora</taxon>
    </lineage>
</organism>
<dbReference type="GO" id="GO:0000287">
    <property type="term" value="F:magnesium ion binding"/>
    <property type="evidence" value="ECO:0007669"/>
    <property type="project" value="UniProtKB-UniRule"/>
</dbReference>
<dbReference type="Proteomes" id="UP001172673">
    <property type="component" value="Unassembled WGS sequence"/>
</dbReference>
<feature type="binding site" evidence="16">
    <location>
        <position position="29"/>
    </location>
    <ligand>
        <name>Mg(2+)</name>
        <dbReference type="ChEBI" id="CHEBI:18420"/>
        <label>2</label>
        <note>catalytic</note>
    </ligand>
</feature>
<dbReference type="GO" id="GO:0008193">
    <property type="term" value="F:tRNA guanylyltransferase activity"/>
    <property type="evidence" value="ECO:0007669"/>
    <property type="project" value="UniProtKB-UniRule"/>
</dbReference>
<gene>
    <name evidence="20" type="primary">THG1</name>
    <name evidence="20" type="ORF">H2200_002850</name>
</gene>
<feature type="domain" description="tRNAHis guanylyltransferase catalytic" evidence="18">
    <location>
        <begin position="6"/>
        <end position="143"/>
    </location>
</feature>
<name>A0AA38XH43_9EURO</name>
<dbReference type="Pfam" id="PF04446">
    <property type="entry name" value="Thg1"/>
    <property type="match status" value="1"/>
</dbReference>
<dbReference type="GO" id="GO:0005525">
    <property type="term" value="F:GTP binding"/>
    <property type="evidence" value="ECO:0007669"/>
    <property type="project" value="UniProtKB-UniRule"/>
</dbReference>
<sequence length="314" mass="36077">MANSKYEYVRNFEREEILLPNTWIVVRIDGRGFHKLSNFYAFAKPNDPRALHLMNHAATYVVQSIPDIILGYGVSDEYSFVFHRSTTLFERRKDKIVTTVVSAFTAAYVLGGDEYFVKEGEGGGKVLSMEMLPTFDGRAVCYPTWENLRDYLRWRQVDCHINNLYNTTFWTLVQQGGMTQTEAEEHLKGTVSGDKNEILWSRFGINYNNEPEMYKKGSVVFREYALEESISRNEGQETGKAEESAEIDGEEGSAVPAVVSKTQMEKQRKARRKAKVVTRHVDVIKDDFWIQRPWLQSGKPGRLIDDTGRVESRS</sequence>
<comment type="function">
    <text evidence="1 14">Adds a GMP to the 5'-end of tRNA(His) after transcription and RNase P cleavage.</text>
</comment>
<evidence type="ECO:0000256" key="16">
    <source>
        <dbReference type="PIRSR" id="PIRSR028980-2"/>
    </source>
</evidence>
<evidence type="ECO:0000313" key="21">
    <source>
        <dbReference type="Proteomes" id="UP001172673"/>
    </source>
</evidence>
<keyword evidence="5 14" id="KW-0808">Transferase</keyword>
<feature type="binding site" evidence="15">
    <location>
        <begin position="29"/>
        <end position="34"/>
    </location>
    <ligand>
        <name>GTP</name>
        <dbReference type="ChEBI" id="CHEBI:37565"/>
    </ligand>
</feature>
<evidence type="ECO:0000256" key="6">
    <source>
        <dbReference type="ARBA" id="ARBA00022694"/>
    </source>
</evidence>
<comment type="cofactor">
    <cofactor evidence="16">
        <name>Mg(2+)</name>
        <dbReference type="ChEBI" id="CHEBI:18420"/>
    </cofactor>
    <text evidence="16">Binds 2 magnesium ions per subunit.</text>
</comment>
<dbReference type="InterPro" id="IPR024956">
    <property type="entry name" value="tRNAHis_GuaTrfase_cat"/>
</dbReference>
<evidence type="ECO:0000256" key="13">
    <source>
        <dbReference type="ARBA" id="ARBA00047281"/>
    </source>
</evidence>
<feature type="domain" description="Thg1 C-terminal" evidence="19">
    <location>
        <begin position="146"/>
        <end position="285"/>
    </location>
</feature>
<keyword evidence="21" id="KW-1185">Reference proteome</keyword>
<keyword evidence="8 14" id="KW-0479">Metal-binding</keyword>
<evidence type="ECO:0000259" key="18">
    <source>
        <dbReference type="Pfam" id="PF04446"/>
    </source>
</evidence>
<keyword evidence="7 14" id="KW-0548">Nucleotidyltransferase</keyword>
<feature type="region of interest" description="Disordered" evidence="17">
    <location>
        <begin position="231"/>
        <end position="272"/>
    </location>
</feature>
<accession>A0AA38XH43</accession>
<evidence type="ECO:0000256" key="17">
    <source>
        <dbReference type="SAM" id="MobiDB-lite"/>
    </source>
</evidence>
<comment type="similarity">
    <text evidence="2 14">Belongs to the tRNA(His) guanylyltransferase family.</text>
</comment>
<evidence type="ECO:0000256" key="7">
    <source>
        <dbReference type="ARBA" id="ARBA00022695"/>
    </source>
</evidence>
<evidence type="ECO:0000256" key="1">
    <source>
        <dbReference type="ARBA" id="ARBA00002939"/>
    </source>
</evidence>
<evidence type="ECO:0000256" key="14">
    <source>
        <dbReference type="PIRNR" id="PIRNR028980"/>
    </source>
</evidence>
<protein>
    <recommendedName>
        <fullName evidence="4 14">tRNA(His) guanylyltransferase</fullName>
        <ecNumber evidence="3 14">2.7.7.79</ecNumber>
    </recommendedName>
    <alternativeName>
        <fullName evidence="12 14">tRNA-histidine guanylyltransferase</fullName>
    </alternativeName>
</protein>
<feature type="binding site" evidence="16">
    <location>
        <position position="30"/>
    </location>
    <ligand>
        <name>Mg(2+)</name>
        <dbReference type="ChEBI" id="CHEBI:18420"/>
        <label>1</label>
        <note>catalytic</note>
    </ligand>
</feature>
<evidence type="ECO:0000256" key="4">
    <source>
        <dbReference type="ARBA" id="ARBA00015443"/>
    </source>
</evidence>
<reference evidence="20" key="1">
    <citation type="submission" date="2022-10" db="EMBL/GenBank/DDBJ databases">
        <title>Culturing micro-colonial fungi from biological soil crusts in the Mojave desert and describing Neophaeococcomyces mojavensis, and introducing the new genera and species Taxawa tesnikishii.</title>
        <authorList>
            <person name="Kurbessoian T."/>
            <person name="Stajich J.E."/>
        </authorList>
    </citation>
    <scope>NUCLEOTIDE SEQUENCE</scope>
    <source>
        <strain evidence="20">TK_41</strain>
    </source>
</reference>
<dbReference type="GO" id="GO:0006400">
    <property type="term" value="P:tRNA modification"/>
    <property type="evidence" value="ECO:0007669"/>
    <property type="project" value="UniProtKB-UniRule"/>
</dbReference>
<evidence type="ECO:0000256" key="3">
    <source>
        <dbReference type="ARBA" id="ARBA00012511"/>
    </source>
</evidence>
<dbReference type="AlphaFoldDB" id="A0AA38XH43"/>
<evidence type="ECO:0000256" key="5">
    <source>
        <dbReference type="ARBA" id="ARBA00022679"/>
    </source>
</evidence>
<dbReference type="Pfam" id="PF14413">
    <property type="entry name" value="Thg1C"/>
    <property type="match status" value="1"/>
</dbReference>
<evidence type="ECO:0000256" key="8">
    <source>
        <dbReference type="ARBA" id="ARBA00022723"/>
    </source>
</evidence>
<evidence type="ECO:0000256" key="11">
    <source>
        <dbReference type="ARBA" id="ARBA00023134"/>
    </source>
</evidence>
<dbReference type="Gene3D" id="3.30.70.3000">
    <property type="match status" value="1"/>
</dbReference>
<dbReference type="InterPro" id="IPR025845">
    <property type="entry name" value="Thg1_C_dom"/>
</dbReference>
<evidence type="ECO:0000256" key="15">
    <source>
        <dbReference type="PIRSR" id="PIRSR028980-1"/>
    </source>
</evidence>
<dbReference type="EC" id="2.7.7.79" evidence="3 14"/>
<proteinExistence type="inferred from homology"/>
<dbReference type="InterPro" id="IPR038469">
    <property type="entry name" value="tRNAHis_GuaTrfase_Thg1_sf"/>
</dbReference>
<dbReference type="PANTHER" id="PTHR12729:SF6">
    <property type="entry name" value="TRNA(HIS) GUANYLYLTRANSFERASE-RELATED"/>
    <property type="match status" value="1"/>
</dbReference>
<feature type="compositionally biased region" description="Basic and acidic residues" evidence="17">
    <location>
        <begin position="231"/>
        <end position="243"/>
    </location>
</feature>
<evidence type="ECO:0000313" key="20">
    <source>
        <dbReference type="EMBL" id="KAJ9612909.1"/>
    </source>
</evidence>
<evidence type="ECO:0000256" key="9">
    <source>
        <dbReference type="ARBA" id="ARBA00022741"/>
    </source>
</evidence>
<dbReference type="FunFam" id="3.30.70.3000:FF:000001">
    <property type="entry name" value="tRNA(His) guanylyltransferase"/>
    <property type="match status" value="1"/>
</dbReference>
<comment type="caution">
    <text evidence="20">The sequence shown here is derived from an EMBL/GenBank/DDBJ whole genome shotgun (WGS) entry which is preliminary data.</text>
</comment>
<evidence type="ECO:0000259" key="19">
    <source>
        <dbReference type="Pfam" id="PF14413"/>
    </source>
</evidence>
<dbReference type="InterPro" id="IPR007537">
    <property type="entry name" value="tRNAHis_GuaTrfase_Thg1"/>
</dbReference>
<dbReference type="EMBL" id="JAPDRK010000004">
    <property type="protein sequence ID" value="KAJ9612909.1"/>
    <property type="molecule type" value="Genomic_DNA"/>
</dbReference>